<keyword evidence="10" id="KW-0479">Metal-binding</keyword>
<dbReference type="InterPro" id="IPR009080">
    <property type="entry name" value="tRNAsynth_Ia_anticodon-bd"/>
</dbReference>
<sequence length="1051" mass="121056">MYQKVDTNLNFVDREKKVEEFWKENHIFEKSMENRKEGETYTFYDGPPTANGKPHIGHVLTRVIKDMIPRYRTMKGYMVPRKAGWDTHGLPVELEVEKKLGLDGKEQIEEYGMEPFIKQCKESVWKYKGMWEDFSSTVGFWADMEHPYVTYYDDYIESEWWALKEIWNKKLLYKGFKIVPYCPRCGTPLSAQEVSQGYKTVKERSAVVRFKVIGEDAYFLAWTTTPWTLPSNVALCVNPDETYCKVKAADGYTYYMAEALLDKVLGKLAKEEGEKAYEVLETYKGTDLEYKAYEPLFACAGEAAAKQKKKAHFVTCDNYVTMSDGTGIVHIAPAFGEDDNRIGRNYELPFVQFVDGQGNLTKETPYAGVFVKKADPMVLTDLDKEGKLFDAPKFEHDYPHCWRCDTPLIYYARESWFIKMTAVKDDLIRNNNTINWIPESIGKGRFGDWLENVQDWGISRNRYWGTPLNIWQCECGHMHSIGSRQELFEMSGDEKAKTVELHRPYIDEITLKCPECGGEMHRVPEVIDCWFDSGAMPFAQHHYPFENKELFEQQFPANFISEAVDQTRGWFYSLLAESTLLFNKAPYKNVIVLGHVQDENGQKMSKSKGNAVDPFDALNKYGADAIRWYFYINSAPWLPNRFHGKAVVEGQRKFMSTLWNTYAFFVLYADIDNFDPTKYNLEYDQLPVMDKWLLSRLNTTVQAVDNDLANYKIPEAARALQEFVDEMSNWYVRRSRERFWAKGMEQDKINAYMTLYHALVTIAKTAAPMIPFMTEDIYQNLVRSVDKDAPESIHLCDFPTVNEAWIDKDLEADMKELLEIVVLGRACRNTANIKNRQPIGTMYVKAEKKMGEFYTDIIADELNVKEVKFADDVESFISYSFKPQLRTVGPKYGKLLGGIRQALTDINGTAAMNELRTNGVLKLDINGNDVELTEEDLLIETAQTEGYVSESDGETSVVLDTNLTPELIEEGFVREIISKIQTMRKEAGFEVMDKIVVYAHGNDKIQDVMKAHEDEIKSEVLAEEMVLGETDGYVKEWNINKEAVTMGVKKL</sequence>
<dbReference type="PANTHER" id="PTHR42780:SF1">
    <property type="entry name" value="ISOLEUCINE--TRNA LIGASE, CYTOPLASMIC"/>
    <property type="match status" value="1"/>
</dbReference>
<keyword evidence="2 10" id="KW-0963">Cytoplasm</keyword>
<dbReference type="PANTHER" id="PTHR42780">
    <property type="entry name" value="SOLEUCYL-TRNA SYNTHETASE"/>
    <property type="match status" value="1"/>
</dbReference>
<dbReference type="Gene3D" id="1.10.730.10">
    <property type="entry name" value="Isoleucyl-tRNA Synthetase, Domain 1"/>
    <property type="match status" value="1"/>
</dbReference>
<protein>
    <recommendedName>
        <fullName evidence="10">Isoleucine--tRNA ligase</fullName>
        <ecNumber evidence="10">6.1.1.5</ecNumber>
    </recommendedName>
    <alternativeName>
        <fullName evidence="10">Isoleucyl-tRNA synthetase</fullName>
        <shortName evidence="10">IleRS</shortName>
    </alternativeName>
</protein>
<comment type="subcellular location">
    <subcellularLocation>
        <location evidence="10">Cytoplasm</location>
    </subcellularLocation>
</comment>
<keyword evidence="5 10" id="KW-0067">ATP-binding</keyword>
<keyword evidence="10" id="KW-0862">Zinc</keyword>
<feature type="domain" description="Methionyl/Valyl/Leucyl/Isoleucyl-tRNA synthetase anticodon-binding" evidence="12">
    <location>
        <begin position="690"/>
        <end position="839"/>
    </location>
</feature>
<comment type="subunit">
    <text evidence="10">Monomer.</text>
</comment>
<dbReference type="SUPFAM" id="SSF50677">
    <property type="entry name" value="ValRS/IleRS/LeuRS editing domain"/>
    <property type="match status" value="1"/>
</dbReference>
<evidence type="ECO:0000256" key="6">
    <source>
        <dbReference type="ARBA" id="ARBA00022917"/>
    </source>
</evidence>
<dbReference type="SUPFAM" id="SSF52374">
    <property type="entry name" value="Nucleotidylyl transferase"/>
    <property type="match status" value="1"/>
</dbReference>
<evidence type="ECO:0000313" key="14">
    <source>
        <dbReference type="Proteomes" id="UP000649826"/>
    </source>
</evidence>
<dbReference type="GO" id="GO:0004822">
    <property type="term" value="F:isoleucine-tRNA ligase activity"/>
    <property type="evidence" value="ECO:0007669"/>
    <property type="project" value="UniProtKB-EC"/>
</dbReference>
<feature type="short sequence motif" description="'KMSKS' region" evidence="10">
    <location>
        <begin position="603"/>
        <end position="607"/>
    </location>
</feature>
<keyword evidence="4 10" id="KW-0547">Nucleotide-binding</keyword>
<keyword evidence="3 10" id="KW-0436">Ligase</keyword>
<keyword evidence="6 10" id="KW-0648">Protein biosynthesis</keyword>
<evidence type="ECO:0000259" key="11">
    <source>
        <dbReference type="Pfam" id="PF00133"/>
    </source>
</evidence>
<dbReference type="InterPro" id="IPR009008">
    <property type="entry name" value="Val/Leu/Ile-tRNA-synth_edit"/>
</dbReference>
<evidence type="ECO:0000313" key="13">
    <source>
        <dbReference type="EMBL" id="MBC5780832.1"/>
    </source>
</evidence>
<evidence type="ECO:0000256" key="10">
    <source>
        <dbReference type="HAMAP-Rule" id="MF_02003"/>
    </source>
</evidence>
<keyword evidence="7 10" id="KW-0030">Aminoacyl-tRNA synthetase</keyword>
<dbReference type="CDD" id="cd07961">
    <property type="entry name" value="Anticodon_Ia_Ile_ABEc"/>
    <property type="match status" value="1"/>
</dbReference>
<keyword evidence="14" id="KW-1185">Reference proteome</keyword>
<dbReference type="Gene3D" id="3.90.740.10">
    <property type="entry name" value="Valyl/Leucyl/Isoleucyl-tRNA synthetase, editing domain"/>
    <property type="match status" value="1"/>
</dbReference>
<evidence type="ECO:0000256" key="5">
    <source>
        <dbReference type="ARBA" id="ARBA00022840"/>
    </source>
</evidence>
<comment type="similarity">
    <text evidence="1 10">Belongs to the class-I aminoacyl-tRNA synthetase family. IleS type 2 subfamily.</text>
</comment>
<feature type="short sequence motif" description="'HIGH' region" evidence="10">
    <location>
        <begin position="48"/>
        <end position="58"/>
    </location>
</feature>
<dbReference type="PRINTS" id="PR00984">
    <property type="entry name" value="TRNASYNTHILE"/>
</dbReference>
<dbReference type="InterPro" id="IPR001412">
    <property type="entry name" value="aa-tRNA-synth_I_CS"/>
</dbReference>
<name>A0ABR7ILB9_9FIRM</name>
<dbReference type="InterPro" id="IPR014729">
    <property type="entry name" value="Rossmann-like_a/b/a_fold"/>
</dbReference>
<dbReference type="InterPro" id="IPR002300">
    <property type="entry name" value="aa-tRNA-synth_Ia"/>
</dbReference>
<dbReference type="HAMAP" id="MF_02003">
    <property type="entry name" value="Ile_tRNA_synth_type2"/>
    <property type="match status" value="1"/>
</dbReference>
<evidence type="ECO:0000256" key="4">
    <source>
        <dbReference type="ARBA" id="ARBA00022741"/>
    </source>
</evidence>
<reference evidence="13 14" key="1">
    <citation type="submission" date="2020-08" db="EMBL/GenBank/DDBJ databases">
        <title>Genome public.</title>
        <authorList>
            <person name="Liu C."/>
            <person name="Sun Q."/>
        </authorList>
    </citation>
    <scope>NUCLEOTIDE SEQUENCE [LARGE SCALE GENOMIC DNA]</scope>
    <source>
        <strain evidence="13 14">M29</strain>
    </source>
</reference>
<comment type="caution">
    <text evidence="13">The sequence shown here is derived from an EMBL/GenBank/DDBJ whole genome shotgun (WGS) entry which is preliminary data.</text>
</comment>
<evidence type="ECO:0000256" key="1">
    <source>
        <dbReference type="ARBA" id="ARBA00007078"/>
    </source>
</evidence>
<evidence type="ECO:0000259" key="12">
    <source>
        <dbReference type="Pfam" id="PF08264"/>
    </source>
</evidence>
<organism evidence="13 14">
    <name type="scientific">Blautia difficilis</name>
    <dbReference type="NCBI Taxonomy" id="2763027"/>
    <lineage>
        <taxon>Bacteria</taxon>
        <taxon>Bacillati</taxon>
        <taxon>Bacillota</taxon>
        <taxon>Clostridia</taxon>
        <taxon>Lachnospirales</taxon>
        <taxon>Lachnospiraceae</taxon>
        <taxon>Blautia</taxon>
    </lineage>
</organism>
<dbReference type="EC" id="6.1.1.5" evidence="10"/>
<dbReference type="Gene3D" id="3.40.50.620">
    <property type="entry name" value="HUPs"/>
    <property type="match status" value="2"/>
</dbReference>
<dbReference type="Pfam" id="PF19302">
    <property type="entry name" value="DUF5915"/>
    <property type="match status" value="1"/>
</dbReference>
<evidence type="ECO:0000256" key="8">
    <source>
        <dbReference type="ARBA" id="ARBA00025217"/>
    </source>
</evidence>
<dbReference type="Pfam" id="PF08264">
    <property type="entry name" value="Anticodon_1"/>
    <property type="match status" value="1"/>
</dbReference>
<comment type="domain">
    <text evidence="10">IleRS has two distinct active sites: one for aminoacylation and one for editing. The misactivated valine is translocated from the active site to the editing site, which sterically excludes the correctly activated isoleucine. The single editing site contains two valyl binding pockets, one specific for each substrate (Val-AMP or Val-tRNA(Ile)).</text>
</comment>
<dbReference type="InterPro" id="IPR023586">
    <property type="entry name" value="Ile-tRNA-ligase_type2"/>
</dbReference>
<feature type="binding site" evidence="10">
    <location>
        <position position="606"/>
    </location>
    <ligand>
        <name>ATP</name>
        <dbReference type="ChEBI" id="CHEBI:30616"/>
    </ligand>
</feature>
<dbReference type="InterPro" id="IPR013155">
    <property type="entry name" value="M/V/L/I-tRNA-synth_anticd-bd"/>
</dbReference>
<dbReference type="EMBL" id="JACOQG010000031">
    <property type="protein sequence ID" value="MBC5780832.1"/>
    <property type="molecule type" value="Genomic_DNA"/>
</dbReference>
<dbReference type="NCBIfam" id="TIGR00392">
    <property type="entry name" value="ileS"/>
    <property type="match status" value="1"/>
</dbReference>
<evidence type="ECO:0000256" key="2">
    <source>
        <dbReference type="ARBA" id="ARBA00022490"/>
    </source>
</evidence>
<proteinExistence type="inferred from homology"/>
<feature type="domain" description="Aminoacyl-tRNA synthetase class Ia" evidence="11">
    <location>
        <begin position="19"/>
        <end position="633"/>
    </location>
</feature>
<comment type="function">
    <text evidence="8 10">Catalyzes the attachment of isoleucine to tRNA(Ile). As IleRS can inadvertently accommodate and process structurally similar amino acids such as valine, to avoid such errors it has two additional distinct tRNA(Ile)-dependent editing activities. One activity is designated as 'pretransfer' editing and involves the hydrolysis of activated Val-AMP. The other activity is designated 'posttransfer' editing and involves deacylation of mischarged Val-tRNA(Ile).</text>
</comment>
<evidence type="ECO:0000256" key="3">
    <source>
        <dbReference type="ARBA" id="ARBA00022598"/>
    </source>
</evidence>
<comment type="cofactor">
    <cofactor evidence="10">
        <name>Zn(2+)</name>
        <dbReference type="ChEBI" id="CHEBI:29105"/>
    </cofactor>
</comment>
<dbReference type="SUPFAM" id="SSF47323">
    <property type="entry name" value="Anticodon-binding domain of a subclass of class I aminoacyl-tRNA synthetases"/>
    <property type="match status" value="2"/>
</dbReference>
<comment type="catalytic activity">
    <reaction evidence="9 10">
        <text>tRNA(Ile) + L-isoleucine + ATP = L-isoleucyl-tRNA(Ile) + AMP + diphosphate</text>
        <dbReference type="Rhea" id="RHEA:11060"/>
        <dbReference type="Rhea" id="RHEA-COMP:9666"/>
        <dbReference type="Rhea" id="RHEA-COMP:9695"/>
        <dbReference type="ChEBI" id="CHEBI:30616"/>
        <dbReference type="ChEBI" id="CHEBI:33019"/>
        <dbReference type="ChEBI" id="CHEBI:58045"/>
        <dbReference type="ChEBI" id="CHEBI:78442"/>
        <dbReference type="ChEBI" id="CHEBI:78528"/>
        <dbReference type="ChEBI" id="CHEBI:456215"/>
        <dbReference type="EC" id="6.1.1.5"/>
    </reaction>
</comment>
<gene>
    <name evidence="10" type="primary">ileS</name>
    <name evidence="13" type="ORF">H8Z82_14470</name>
</gene>
<dbReference type="InterPro" id="IPR033709">
    <property type="entry name" value="Anticodon_Ile_ABEc"/>
</dbReference>
<evidence type="ECO:0000256" key="7">
    <source>
        <dbReference type="ARBA" id="ARBA00023146"/>
    </source>
</evidence>
<dbReference type="CDD" id="cd00818">
    <property type="entry name" value="IleRS_core"/>
    <property type="match status" value="1"/>
</dbReference>
<dbReference type="Pfam" id="PF00133">
    <property type="entry name" value="tRNA-synt_1"/>
    <property type="match status" value="1"/>
</dbReference>
<dbReference type="InterPro" id="IPR002301">
    <property type="entry name" value="Ile-tRNA-ligase"/>
</dbReference>
<dbReference type="RefSeq" id="WP_186995498.1">
    <property type="nucleotide sequence ID" value="NZ_JACOQG010000031.1"/>
</dbReference>
<accession>A0ABR7ILB9</accession>
<dbReference type="Proteomes" id="UP000649826">
    <property type="component" value="Unassembled WGS sequence"/>
</dbReference>
<dbReference type="PROSITE" id="PS00178">
    <property type="entry name" value="AA_TRNA_LIGASE_I"/>
    <property type="match status" value="1"/>
</dbReference>
<evidence type="ECO:0000256" key="9">
    <source>
        <dbReference type="ARBA" id="ARBA00048359"/>
    </source>
</evidence>